<dbReference type="Pfam" id="PF05684">
    <property type="entry name" value="DUF819"/>
    <property type="match status" value="1"/>
</dbReference>
<feature type="transmembrane region" description="Helical" evidence="1">
    <location>
        <begin position="327"/>
        <end position="349"/>
    </location>
</feature>
<feature type="transmembrane region" description="Helical" evidence="1">
    <location>
        <begin position="355"/>
        <end position="380"/>
    </location>
</feature>
<dbReference type="Proteomes" id="UP001651880">
    <property type="component" value="Unassembled WGS sequence"/>
</dbReference>
<feature type="transmembrane region" description="Helical" evidence="1">
    <location>
        <begin position="293"/>
        <end position="315"/>
    </location>
</feature>
<feature type="transmembrane region" description="Helical" evidence="1">
    <location>
        <begin position="157"/>
        <end position="177"/>
    </location>
</feature>
<name>A0ABT1NMJ8_9FIRM</name>
<proteinExistence type="predicted"/>
<accession>A0ABT1NMJ8</accession>
<sequence length="386" mass="41010">MTTLFSSTPALLAVITCMVAAAFYLQKVKLFKSLGPALTVIILGIILSNFKIVPVSTELYGTIMYYAIPVSVAIMILGVDLRGLMKISKQPLISIAIAVFSVSFVAFLAGLFFAPKIDEGWKVAGMFVGTYTGGSSNLNAIASGLEASSKTIAAANAADYVIGMPSLIFLFAAPAIIKKSKAFQKFWPYSVPDSELDTDDHVELMGSKEWSIKDIAWLFALGFAITAASTFLAGFAPAAYKSAVRILLITTIAVIVAQFKQVQKLKGNLDLGLYVALIFLSIIGFAVDLKEFFGSTLMISLFCFIVVCGSLILHLSLTRLFKIKYQYVLLGIVAAIADGPTAALVAASAEWKSLVSISVVLGVIGGLVGNYVGITVAYAIKAVLGM</sequence>
<evidence type="ECO:0000313" key="3">
    <source>
        <dbReference type="Proteomes" id="UP001651880"/>
    </source>
</evidence>
<feature type="transmembrane region" description="Helical" evidence="1">
    <location>
        <begin position="242"/>
        <end position="259"/>
    </location>
</feature>
<feature type="transmembrane region" description="Helical" evidence="1">
    <location>
        <begin position="6"/>
        <end position="25"/>
    </location>
</feature>
<dbReference type="RefSeq" id="WP_255229065.1">
    <property type="nucleotide sequence ID" value="NZ_JAJEKE010000024.1"/>
</dbReference>
<reference evidence="2 3" key="1">
    <citation type="submission" date="2021-10" db="EMBL/GenBank/DDBJ databases">
        <title>Lutispora strain m25 sp. nov., a thermophilic, non-spore-forming bacterium isolated from a lab-scale methanogenic bioreactor digesting anaerobic sludge.</title>
        <authorList>
            <person name="El Houari A."/>
            <person name="Mcdonald J."/>
        </authorList>
    </citation>
    <scope>NUCLEOTIDE SEQUENCE [LARGE SCALE GENOMIC DNA]</scope>
    <source>
        <strain evidence="3">m25</strain>
    </source>
</reference>
<dbReference type="EMBL" id="JAJEKE010000024">
    <property type="protein sequence ID" value="MCQ1531516.1"/>
    <property type="molecule type" value="Genomic_DNA"/>
</dbReference>
<organism evidence="2 3">
    <name type="scientific">Lutispora saccharofermentans</name>
    <dbReference type="NCBI Taxonomy" id="3024236"/>
    <lineage>
        <taxon>Bacteria</taxon>
        <taxon>Bacillati</taxon>
        <taxon>Bacillota</taxon>
        <taxon>Clostridia</taxon>
        <taxon>Lutisporales</taxon>
        <taxon>Lutisporaceae</taxon>
        <taxon>Lutispora</taxon>
    </lineage>
</organism>
<dbReference type="InterPro" id="IPR008537">
    <property type="entry name" value="DUF819"/>
</dbReference>
<feature type="transmembrane region" description="Helical" evidence="1">
    <location>
        <begin position="215"/>
        <end position="236"/>
    </location>
</feature>
<evidence type="ECO:0000256" key="1">
    <source>
        <dbReference type="SAM" id="Phobius"/>
    </source>
</evidence>
<evidence type="ECO:0000313" key="2">
    <source>
        <dbReference type="EMBL" id="MCQ1531516.1"/>
    </source>
</evidence>
<dbReference type="PANTHER" id="PTHR34289:SF8">
    <property type="entry name" value="DUF819 DOMAIN-CONTAINING PROTEIN"/>
    <property type="match status" value="1"/>
</dbReference>
<feature type="transmembrane region" description="Helical" evidence="1">
    <location>
        <begin position="37"/>
        <end position="57"/>
    </location>
</feature>
<feature type="transmembrane region" description="Helical" evidence="1">
    <location>
        <begin position="63"/>
        <end position="81"/>
    </location>
</feature>
<comment type="caution">
    <text evidence="2">The sequence shown here is derived from an EMBL/GenBank/DDBJ whole genome shotgun (WGS) entry which is preliminary data.</text>
</comment>
<keyword evidence="3" id="KW-1185">Reference proteome</keyword>
<protein>
    <submittedName>
        <fullName evidence="2">DUF819 family protein</fullName>
    </submittedName>
</protein>
<dbReference type="PANTHER" id="PTHR34289">
    <property type="entry name" value="PROTEIN, PUTATIVE (DUF819)-RELATED"/>
    <property type="match status" value="1"/>
</dbReference>
<feature type="transmembrane region" description="Helical" evidence="1">
    <location>
        <begin position="93"/>
        <end position="114"/>
    </location>
</feature>
<keyword evidence="1" id="KW-0472">Membrane</keyword>
<feature type="transmembrane region" description="Helical" evidence="1">
    <location>
        <begin position="271"/>
        <end position="287"/>
    </location>
</feature>
<gene>
    <name evidence="2" type="ORF">LJD61_18545</name>
</gene>
<keyword evidence="1" id="KW-0812">Transmembrane</keyword>
<keyword evidence="1" id="KW-1133">Transmembrane helix</keyword>